<keyword evidence="6 7" id="KW-0472">Membrane</keyword>
<sequence length="183" mass="19970">MDTYLKLFWIFFRVGAFTFGGGYAMVPIIQKEIVEKKGLISETEFLDIIAVAQSLPGAIAVNTSVFVGYKTVGVLGSVFALLGTVLPSLFIIIVLAIFYNYIKDINSIQLFFKGVRPAIVALIFMSAVKLAKAIDKTKFNYFIITAAFLAIAVLDIHPILVVIACACTGLIYTARGKKENDVS</sequence>
<keyword evidence="5 7" id="KW-1133">Transmembrane helix</keyword>
<dbReference type="InterPro" id="IPR052518">
    <property type="entry name" value="CHR_Transporter"/>
</dbReference>
<keyword evidence="9" id="KW-1185">Reference proteome</keyword>
<organism evidence="8 9">
    <name type="scientific">Alkaliphilus pronyensis</name>
    <dbReference type="NCBI Taxonomy" id="1482732"/>
    <lineage>
        <taxon>Bacteria</taxon>
        <taxon>Bacillati</taxon>
        <taxon>Bacillota</taxon>
        <taxon>Clostridia</taxon>
        <taxon>Peptostreptococcales</taxon>
        <taxon>Natronincolaceae</taxon>
        <taxon>Alkaliphilus</taxon>
    </lineage>
</organism>
<name>A0A6I0FFP5_9FIRM</name>
<dbReference type="AlphaFoldDB" id="A0A6I0FFP5"/>
<dbReference type="InterPro" id="IPR003370">
    <property type="entry name" value="Chromate_transpt"/>
</dbReference>
<gene>
    <name evidence="8" type="ORF">F8154_07930</name>
</gene>
<dbReference type="OrthoDB" id="9788907at2"/>
<evidence type="ECO:0000313" key="8">
    <source>
        <dbReference type="EMBL" id="KAB3534781.1"/>
    </source>
</evidence>
<keyword evidence="4 7" id="KW-0812">Transmembrane</keyword>
<dbReference type="GO" id="GO:0005886">
    <property type="term" value="C:plasma membrane"/>
    <property type="evidence" value="ECO:0007669"/>
    <property type="project" value="UniProtKB-SubCell"/>
</dbReference>
<dbReference type="Pfam" id="PF02417">
    <property type="entry name" value="Chromate_transp"/>
    <property type="match status" value="1"/>
</dbReference>
<dbReference type="PANTHER" id="PTHR43663">
    <property type="entry name" value="CHROMATE TRANSPORT PROTEIN-RELATED"/>
    <property type="match status" value="1"/>
</dbReference>
<keyword evidence="3" id="KW-1003">Cell membrane</keyword>
<evidence type="ECO:0000313" key="9">
    <source>
        <dbReference type="Proteomes" id="UP000432715"/>
    </source>
</evidence>
<dbReference type="PANTHER" id="PTHR43663:SF2">
    <property type="entry name" value="CHROMATE TRANSPORT PROTEIN-RELATED"/>
    <property type="match status" value="1"/>
</dbReference>
<evidence type="ECO:0000256" key="1">
    <source>
        <dbReference type="ARBA" id="ARBA00004651"/>
    </source>
</evidence>
<comment type="similarity">
    <text evidence="2">Belongs to the chromate ion transporter (CHR) (TC 2.A.51) family.</text>
</comment>
<dbReference type="Proteomes" id="UP000432715">
    <property type="component" value="Unassembled WGS sequence"/>
</dbReference>
<feature type="transmembrane region" description="Helical" evidence="7">
    <location>
        <begin position="140"/>
        <end position="173"/>
    </location>
</feature>
<evidence type="ECO:0000256" key="5">
    <source>
        <dbReference type="ARBA" id="ARBA00022989"/>
    </source>
</evidence>
<feature type="transmembrane region" description="Helical" evidence="7">
    <location>
        <begin position="114"/>
        <end position="134"/>
    </location>
</feature>
<evidence type="ECO:0000256" key="6">
    <source>
        <dbReference type="ARBA" id="ARBA00023136"/>
    </source>
</evidence>
<comment type="subcellular location">
    <subcellularLocation>
        <location evidence="1">Cell membrane</location>
        <topology evidence="1">Multi-pass membrane protein</topology>
    </subcellularLocation>
</comment>
<evidence type="ECO:0000256" key="7">
    <source>
        <dbReference type="SAM" id="Phobius"/>
    </source>
</evidence>
<evidence type="ECO:0000256" key="2">
    <source>
        <dbReference type="ARBA" id="ARBA00005262"/>
    </source>
</evidence>
<comment type="caution">
    <text evidence="8">The sequence shown here is derived from an EMBL/GenBank/DDBJ whole genome shotgun (WGS) entry which is preliminary data.</text>
</comment>
<protein>
    <submittedName>
        <fullName evidence="8">Chromate transporter</fullName>
    </submittedName>
</protein>
<dbReference type="EMBL" id="WBZC01000025">
    <property type="protein sequence ID" value="KAB3534781.1"/>
    <property type="molecule type" value="Genomic_DNA"/>
</dbReference>
<feature type="transmembrane region" description="Helical" evidence="7">
    <location>
        <begin position="75"/>
        <end position="102"/>
    </location>
</feature>
<feature type="transmembrane region" description="Helical" evidence="7">
    <location>
        <begin position="6"/>
        <end position="26"/>
    </location>
</feature>
<evidence type="ECO:0000256" key="3">
    <source>
        <dbReference type="ARBA" id="ARBA00022475"/>
    </source>
</evidence>
<reference evidence="8 9" key="1">
    <citation type="submission" date="2019-10" db="EMBL/GenBank/DDBJ databases">
        <title>Alkaliphilus serpentinus sp. nov. and Alkaliphilus pronyensis sp. nov., two novel anaerobic alkaliphilic species isolated from the serpentinized-hosted hydrothermal field of the Prony Bay (New Caledonia).</title>
        <authorList>
            <person name="Postec A."/>
        </authorList>
    </citation>
    <scope>NUCLEOTIDE SEQUENCE [LARGE SCALE GENOMIC DNA]</scope>
    <source>
        <strain evidence="8 9">LacV</strain>
    </source>
</reference>
<proteinExistence type="inferred from homology"/>
<dbReference type="GO" id="GO:0015109">
    <property type="term" value="F:chromate transmembrane transporter activity"/>
    <property type="evidence" value="ECO:0007669"/>
    <property type="project" value="InterPro"/>
</dbReference>
<accession>A0A6I0FFP5</accession>
<evidence type="ECO:0000256" key="4">
    <source>
        <dbReference type="ARBA" id="ARBA00022692"/>
    </source>
</evidence>